<keyword evidence="7" id="KW-1185">Reference proteome</keyword>
<keyword evidence="4" id="KW-0862">Zinc</keyword>
<keyword evidence="2" id="KW-0479">Metal-binding</keyword>
<keyword evidence="3" id="KW-0863">Zinc-finger</keyword>
<protein>
    <recommendedName>
        <fullName evidence="8">Transposase</fullName>
    </recommendedName>
</protein>
<accession>A0AAW1WDS0</accession>
<evidence type="ECO:0000256" key="3">
    <source>
        <dbReference type="ARBA" id="ARBA00022771"/>
    </source>
</evidence>
<sequence>MISFKPKEVVNACVEMIVVLTIIVDNAAANKCAIEFVRSKLNKRENPAAILEGKYMHVRCTAHICNLIVGSSLQKLNRAVLAIRNVVKYVRSSLARLDAFKTCVAKEQLPCKGLVVMDVPTRWNSTFLMLEATLKFKKAFARMGEDEDSGFLAYFKEPEELYNEEGELIPNKGN</sequence>
<organism evidence="6 7">
    <name type="scientific">Rubus argutus</name>
    <name type="common">Southern blackberry</name>
    <dbReference type="NCBI Taxonomy" id="59490"/>
    <lineage>
        <taxon>Eukaryota</taxon>
        <taxon>Viridiplantae</taxon>
        <taxon>Streptophyta</taxon>
        <taxon>Embryophyta</taxon>
        <taxon>Tracheophyta</taxon>
        <taxon>Spermatophyta</taxon>
        <taxon>Magnoliopsida</taxon>
        <taxon>eudicotyledons</taxon>
        <taxon>Gunneridae</taxon>
        <taxon>Pentapetalae</taxon>
        <taxon>rosids</taxon>
        <taxon>fabids</taxon>
        <taxon>Rosales</taxon>
        <taxon>Rosaceae</taxon>
        <taxon>Rosoideae</taxon>
        <taxon>Rosoideae incertae sedis</taxon>
        <taxon>Rubus</taxon>
    </lineage>
</organism>
<gene>
    <name evidence="6" type="ORF">M0R45_030652</name>
</gene>
<dbReference type="PANTHER" id="PTHR46481">
    <property type="entry name" value="ZINC FINGER BED DOMAIN-CONTAINING PROTEIN 4"/>
    <property type="match status" value="1"/>
</dbReference>
<evidence type="ECO:0000313" key="7">
    <source>
        <dbReference type="Proteomes" id="UP001457282"/>
    </source>
</evidence>
<dbReference type="GO" id="GO:0008270">
    <property type="term" value="F:zinc ion binding"/>
    <property type="evidence" value="ECO:0007669"/>
    <property type="project" value="UniProtKB-KW"/>
</dbReference>
<dbReference type="PANTHER" id="PTHR46481:SF10">
    <property type="entry name" value="ZINC FINGER BED DOMAIN-CONTAINING PROTEIN 39"/>
    <property type="match status" value="1"/>
</dbReference>
<evidence type="ECO:0000256" key="1">
    <source>
        <dbReference type="ARBA" id="ARBA00004123"/>
    </source>
</evidence>
<dbReference type="AlphaFoldDB" id="A0AAW1WDS0"/>
<evidence type="ECO:0008006" key="8">
    <source>
        <dbReference type="Google" id="ProtNLM"/>
    </source>
</evidence>
<dbReference type="EMBL" id="JBEDUW010000006">
    <property type="protein sequence ID" value="KAK9922173.1"/>
    <property type="molecule type" value="Genomic_DNA"/>
</dbReference>
<comment type="subcellular location">
    <subcellularLocation>
        <location evidence="1">Nucleus</location>
    </subcellularLocation>
</comment>
<evidence type="ECO:0000256" key="5">
    <source>
        <dbReference type="ARBA" id="ARBA00023242"/>
    </source>
</evidence>
<dbReference type="InterPro" id="IPR052035">
    <property type="entry name" value="ZnF_BED_domain_contain"/>
</dbReference>
<name>A0AAW1WDS0_RUBAR</name>
<comment type="caution">
    <text evidence="6">The sequence shown here is derived from an EMBL/GenBank/DDBJ whole genome shotgun (WGS) entry which is preliminary data.</text>
</comment>
<dbReference type="InterPro" id="IPR012337">
    <property type="entry name" value="RNaseH-like_sf"/>
</dbReference>
<evidence type="ECO:0000256" key="2">
    <source>
        <dbReference type="ARBA" id="ARBA00022723"/>
    </source>
</evidence>
<evidence type="ECO:0000313" key="6">
    <source>
        <dbReference type="EMBL" id="KAK9922173.1"/>
    </source>
</evidence>
<reference evidence="6 7" key="1">
    <citation type="journal article" date="2023" name="G3 (Bethesda)">
        <title>A chromosome-length genome assembly and annotation of blackberry (Rubus argutus, cv. 'Hillquist').</title>
        <authorList>
            <person name="Bruna T."/>
            <person name="Aryal R."/>
            <person name="Dudchenko O."/>
            <person name="Sargent D.J."/>
            <person name="Mead D."/>
            <person name="Buti M."/>
            <person name="Cavallini A."/>
            <person name="Hytonen T."/>
            <person name="Andres J."/>
            <person name="Pham M."/>
            <person name="Weisz D."/>
            <person name="Mascagni F."/>
            <person name="Usai G."/>
            <person name="Natali L."/>
            <person name="Bassil N."/>
            <person name="Fernandez G.E."/>
            <person name="Lomsadze A."/>
            <person name="Armour M."/>
            <person name="Olukolu B."/>
            <person name="Poorten T."/>
            <person name="Britton C."/>
            <person name="Davik J."/>
            <person name="Ashrafi H."/>
            <person name="Aiden E.L."/>
            <person name="Borodovsky M."/>
            <person name="Worthington M."/>
        </authorList>
    </citation>
    <scope>NUCLEOTIDE SEQUENCE [LARGE SCALE GENOMIC DNA]</scope>
    <source>
        <strain evidence="6">PI 553951</strain>
    </source>
</reference>
<dbReference type="GO" id="GO:0005634">
    <property type="term" value="C:nucleus"/>
    <property type="evidence" value="ECO:0007669"/>
    <property type="project" value="UniProtKB-SubCell"/>
</dbReference>
<dbReference type="SUPFAM" id="SSF53098">
    <property type="entry name" value="Ribonuclease H-like"/>
    <property type="match status" value="1"/>
</dbReference>
<dbReference type="Proteomes" id="UP001457282">
    <property type="component" value="Unassembled WGS sequence"/>
</dbReference>
<keyword evidence="5" id="KW-0539">Nucleus</keyword>
<evidence type="ECO:0000256" key="4">
    <source>
        <dbReference type="ARBA" id="ARBA00022833"/>
    </source>
</evidence>
<proteinExistence type="predicted"/>